<dbReference type="EMBL" id="NMVQ01000006">
    <property type="protein sequence ID" value="OYO23885.1"/>
    <property type="molecule type" value="Genomic_DNA"/>
</dbReference>
<dbReference type="PANTHER" id="PTHR43214:SF24">
    <property type="entry name" value="TRANSCRIPTIONAL REGULATORY PROTEIN NARL-RELATED"/>
    <property type="match status" value="1"/>
</dbReference>
<dbReference type="SUPFAM" id="SSF52172">
    <property type="entry name" value="CheY-like"/>
    <property type="match status" value="1"/>
</dbReference>
<accession>A0A255H8J1</accession>
<evidence type="ECO:0000256" key="4">
    <source>
        <dbReference type="PROSITE-ProRule" id="PRU00169"/>
    </source>
</evidence>
<dbReference type="CDD" id="cd17535">
    <property type="entry name" value="REC_NarL-like"/>
    <property type="match status" value="1"/>
</dbReference>
<feature type="modified residue" description="4-aspartylphosphate" evidence="4">
    <location>
        <position position="54"/>
    </location>
</feature>
<dbReference type="InterPro" id="IPR039420">
    <property type="entry name" value="WalR-like"/>
</dbReference>
<evidence type="ECO:0000256" key="3">
    <source>
        <dbReference type="ARBA" id="ARBA00023163"/>
    </source>
</evidence>
<evidence type="ECO:0000259" key="5">
    <source>
        <dbReference type="PROSITE" id="PS50110"/>
    </source>
</evidence>
<dbReference type="PROSITE" id="PS50110">
    <property type="entry name" value="RESPONSE_REGULATORY"/>
    <property type="match status" value="1"/>
</dbReference>
<dbReference type="SMART" id="SM00448">
    <property type="entry name" value="REC"/>
    <property type="match status" value="1"/>
</dbReference>
<reference evidence="6 7" key="1">
    <citation type="submission" date="2017-07" db="EMBL/GenBank/DDBJ databases">
        <title>Draft whole genome sequences of clinical Proprionibacteriaceae strains.</title>
        <authorList>
            <person name="Bernier A.-M."/>
            <person name="Bernard K."/>
            <person name="Domingo M.-C."/>
        </authorList>
    </citation>
    <scope>NUCLEOTIDE SEQUENCE [LARGE SCALE GENOMIC DNA]</scope>
    <source>
        <strain evidence="6 7">NML 130396</strain>
    </source>
</reference>
<keyword evidence="2" id="KW-0238">DNA-binding</keyword>
<dbReference type="GO" id="GO:0003677">
    <property type="term" value="F:DNA binding"/>
    <property type="evidence" value="ECO:0007669"/>
    <property type="project" value="UniProtKB-KW"/>
</dbReference>
<feature type="domain" description="Response regulatory" evidence="5">
    <location>
        <begin position="3"/>
        <end position="120"/>
    </location>
</feature>
<dbReference type="InterPro" id="IPR011006">
    <property type="entry name" value="CheY-like_superfamily"/>
</dbReference>
<dbReference type="Pfam" id="PF00072">
    <property type="entry name" value="Response_reg"/>
    <property type="match status" value="1"/>
</dbReference>
<sequence>MMRVVVADDQALVREGIVAVLSLTPGIEVVGQAGDGAEAVRLVHQTTPDVVLMDLRMPRVDGVAATQQILQRHPTTRILVLTTYADDASIKRALAVPGHQVGSRLIGGLPPSALWHRSVL</sequence>
<dbReference type="PANTHER" id="PTHR43214">
    <property type="entry name" value="TWO-COMPONENT RESPONSE REGULATOR"/>
    <property type="match status" value="1"/>
</dbReference>
<proteinExistence type="predicted"/>
<dbReference type="InterPro" id="IPR001789">
    <property type="entry name" value="Sig_transdc_resp-reg_receiver"/>
</dbReference>
<evidence type="ECO:0000313" key="6">
    <source>
        <dbReference type="EMBL" id="OYO23885.1"/>
    </source>
</evidence>
<comment type="caution">
    <text evidence="6">The sequence shown here is derived from an EMBL/GenBank/DDBJ whole genome shotgun (WGS) entry which is preliminary data.</text>
</comment>
<keyword evidence="3" id="KW-0804">Transcription</keyword>
<dbReference type="Proteomes" id="UP000216311">
    <property type="component" value="Unassembled WGS sequence"/>
</dbReference>
<protein>
    <recommendedName>
        <fullName evidence="5">Response regulatory domain-containing protein</fullName>
    </recommendedName>
</protein>
<evidence type="ECO:0000256" key="1">
    <source>
        <dbReference type="ARBA" id="ARBA00023015"/>
    </source>
</evidence>
<keyword evidence="4" id="KW-0597">Phosphoprotein</keyword>
<evidence type="ECO:0000313" key="7">
    <source>
        <dbReference type="Proteomes" id="UP000216311"/>
    </source>
</evidence>
<dbReference type="OrthoDB" id="9808843at2"/>
<keyword evidence="1" id="KW-0805">Transcription regulation</keyword>
<dbReference type="InterPro" id="IPR058245">
    <property type="entry name" value="NreC/VraR/RcsB-like_REC"/>
</dbReference>
<keyword evidence="7" id="KW-1185">Reference proteome</keyword>
<dbReference type="GO" id="GO:0000160">
    <property type="term" value="P:phosphorelay signal transduction system"/>
    <property type="evidence" value="ECO:0007669"/>
    <property type="project" value="InterPro"/>
</dbReference>
<organism evidence="6 7">
    <name type="scientific">Enemella dayhoffiae</name>
    <dbReference type="NCBI Taxonomy" id="2016507"/>
    <lineage>
        <taxon>Bacteria</taxon>
        <taxon>Bacillati</taxon>
        <taxon>Actinomycetota</taxon>
        <taxon>Actinomycetes</taxon>
        <taxon>Propionibacteriales</taxon>
        <taxon>Propionibacteriaceae</taxon>
        <taxon>Enemella</taxon>
    </lineage>
</organism>
<dbReference type="Gene3D" id="3.40.50.2300">
    <property type="match status" value="1"/>
</dbReference>
<evidence type="ECO:0000256" key="2">
    <source>
        <dbReference type="ARBA" id="ARBA00023125"/>
    </source>
</evidence>
<dbReference type="AlphaFoldDB" id="A0A255H8J1"/>
<name>A0A255H8J1_9ACTN</name>
<gene>
    <name evidence="6" type="ORF">CGZ93_05035</name>
</gene>